<organism evidence="2 3">
    <name type="scientific">Kribbella ginsengisoli</name>
    <dbReference type="NCBI Taxonomy" id="363865"/>
    <lineage>
        <taxon>Bacteria</taxon>
        <taxon>Bacillati</taxon>
        <taxon>Actinomycetota</taxon>
        <taxon>Actinomycetes</taxon>
        <taxon>Propionibacteriales</taxon>
        <taxon>Kribbellaceae</taxon>
        <taxon>Kribbella</taxon>
    </lineage>
</organism>
<dbReference type="RefSeq" id="WP_344849212.1">
    <property type="nucleotide sequence ID" value="NZ_BAABAA010000018.1"/>
</dbReference>
<accession>A0ABP6Z1S0</accession>
<feature type="compositionally biased region" description="Pro residues" evidence="1">
    <location>
        <begin position="160"/>
        <end position="172"/>
    </location>
</feature>
<reference evidence="3" key="1">
    <citation type="journal article" date="2019" name="Int. J. Syst. Evol. Microbiol.">
        <title>The Global Catalogue of Microorganisms (GCM) 10K type strain sequencing project: providing services to taxonomists for standard genome sequencing and annotation.</title>
        <authorList>
            <consortium name="The Broad Institute Genomics Platform"/>
            <consortium name="The Broad Institute Genome Sequencing Center for Infectious Disease"/>
            <person name="Wu L."/>
            <person name="Ma J."/>
        </authorList>
    </citation>
    <scope>NUCLEOTIDE SEQUENCE [LARGE SCALE GENOMIC DNA]</scope>
    <source>
        <strain evidence="3">JCM 16928</strain>
    </source>
</reference>
<protein>
    <submittedName>
        <fullName evidence="2">Uncharacterized protein</fullName>
    </submittedName>
</protein>
<dbReference type="Proteomes" id="UP001501222">
    <property type="component" value="Unassembled WGS sequence"/>
</dbReference>
<evidence type="ECO:0000313" key="2">
    <source>
        <dbReference type="EMBL" id="GAA3594839.1"/>
    </source>
</evidence>
<evidence type="ECO:0000313" key="3">
    <source>
        <dbReference type="Proteomes" id="UP001501222"/>
    </source>
</evidence>
<name>A0ABP6Z1S0_9ACTN</name>
<proteinExistence type="predicted"/>
<keyword evidence="3" id="KW-1185">Reference proteome</keyword>
<comment type="caution">
    <text evidence="2">The sequence shown here is derived from an EMBL/GenBank/DDBJ whole genome shotgun (WGS) entry which is preliminary data.</text>
</comment>
<evidence type="ECO:0000256" key="1">
    <source>
        <dbReference type="SAM" id="MobiDB-lite"/>
    </source>
</evidence>
<gene>
    <name evidence="2" type="ORF">GCM10022235_77590</name>
</gene>
<dbReference type="EMBL" id="BAABAA010000018">
    <property type="protein sequence ID" value="GAA3594839.1"/>
    <property type="molecule type" value="Genomic_DNA"/>
</dbReference>
<feature type="region of interest" description="Disordered" evidence="1">
    <location>
        <begin position="141"/>
        <end position="215"/>
    </location>
</feature>
<sequence>MTAKYHLVLHPDLQAELRDLHAATLRDPSGPEAEQFAAVRTGLAALRAGRETDFNGERLGYSDRHADLRDCAEIKLPVVEEFNRSGRPMGPSHRLTYREFNGPSPDHLPVRQVLAFAPRKDGRPFEVTAIRLGRTRGTPLAELDTLPNVEPAVGPDKDPTPPIAPIRRPLPPDLAQAMKALEGTPPASGAATPPTATPQRPPNHTHSHNAPTREH</sequence>
<feature type="compositionally biased region" description="Low complexity" evidence="1">
    <location>
        <begin position="184"/>
        <end position="194"/>
    </location>
</feature>